<dbReference type="EMBL" id="MFJF01000032">
    <property type="protein sequence ID" value="OGG05488.1"/>
    <property type="molecule type" value="Genomic_DNA"/>
</dbReference>
<name>A0A1F5YZ66_9BACT</name>
<dbReference type="Proteomes" id="UP000177354">
    <property type="component" value="Unassembled WGS sequence"/>
</dbReference>
<dbReference type="Gene3D" id="3.40.50.150">
    <property type="entry name" value="Vaccinia Virus protein VP39"/>
    <property type="match status" value="2"/>
</dbReference>
<dbReference type="SUPFAM" id="SSF53335">
    <property type="entry name" value="S-adenosyl-L-methionine-dependent methyltransferases"/>
    <property type="match status" value="2"/>
</dbReference>
<evidence type="ECO:0008006" key="5">
    <source>
        <dbReference type="Google" id="ProtNLM"/>
    </source>
</evidence>
<keyword evidence="2" id="KW-0949">S-adenosyl-L-methionine</keyword>
<dbReference type="GO" id="GO:0030418">
    <property type="term" value="P:nicotianamine biosynthetic process"/>
    <property type="evidence" value="ECO:0007669"/>
    <property type="project" value="InterPro"/>
</dbReference>
<evidence type="ECO:0000256" key="2">
    <source>
        <dbReference type="ARBA" id="ARBA00022691"/>
    </source>
</evidence>
<proteinExistence type="predicted"/>
<protein>
    <recommendedName>
        <fullName evidence="5">Methyltransferase domain-containing protein</fullName>
    </recommendedName>
</protein>
<comment type="caution">
    <text evidence="3">The sequence shown here is derived from an EMBL/GenBank/DDBJ whole genome shotgun (WGS) entry which is preliminary data.</text>
</comment>
<sequence>MAMNYEFGRHIAAEQQAGNIQGVNALRRRQRSFNTAIRQGTFRELPLESPERRELVIRIGTAIEKEVESLQEASLLGLPLYHKAIVDLDHILLTDIISNDEAVDIILRSETTGVLAKSQQLYGQYETFLEESFVNVILHSGDIDLLDPNNITQNYLMRYRNLTANEVALADIKPEDRVLFIGSGPLPISAIEIARQTGCQIDCVEHFADKADTSRAVIDHLGMSGQVHVYTAEGQEFPVSNYSVILVGVLAQPKQEIINHIEQNTQEGVRVLARTTEGIREFIYPEAEFTTSRFIPRDINHAVKDQALSTILLKDRLIDASKLIPKQLSAPLRIIDDGEAYVSNITDPQNHWLYYAFEGFNALSKQGKKIGHFVSIATGPGVDAIGAMEILHPERITVTDLVPTAIDQARENISRYQELGERTPVTYVVGNLCEPLGNDTADVIYANLPNIPIPTELLDQLLEGITAASYFDPETLQGVPEDLGKYLLSLQYAFLQQAKSHLTPDGQVLLNLGARMPITAINDLFDKAGYQQPEVLSFGFKLQTEPFDTIPNYAAHETSEVQFAYYPYRQAKEILTGKSITNFSELTTLLEQLKLSATDAFERLKQGEQLGHLVTLLSAKPK</sequence>
<accession>A0A1F5YZ66</accession>
<evidence type="ECO:0000313" key="3">
    <source>
        <dbReference type="EMBL" id="OGG05488.1"/>
    </source>
</evidence>
<organism evidence="3 4">
    <name type="scientific">Candidatus Gottesmanbacteria bacterium RIFCSPHIGHO2_01_FULL_40_15</name>
    <dbReference type="NCBI Taxonomy" id="1798376"/>
    <lineage>
        <taxon>Bacteria</taxon>
        <taxon>Candidatus Gottesmaniibacteriota</taxon>
    </lineage>
</organism>
<gene>
    <name evidence="3" type="ORF">A2777_04405</name>
</gene>
<evidence type="ECO:0000313" key="4">
    <source>
        <dbReference type="Proteomes" id="UP000177354"/>
    </source>
</evidence>
<dbReference type="PANTHER" id="PTHR32266">
    <property type="entry name" value="NICOTIANAMINE SYNTHASE 3"/>
    <property type="match status" value="1"/>
</dbReference>
<keyword evidence="1" id="KW-0808">Transferase</keyword>
<reference evidence="3 4" key="1">
    <citation type="journal article" date="2016" name="Nat. Commun.">
        <title>Thousands of microbial genomes shed light on interconnected biogeochemical processes in an aquifer system.</title>
        <authorList>
            <person name="Anantharaman K."/>
            <person name="Brown C.T."/>
            <person name="Hug L.A."/>
            <person name="Sharon I."/>
            <person name="Castelle C.J."/>
            <person name="Probst A.J."/>
            <person name="Thomas B.C."/>
            <person name="Singh A."/>
            <person name="Wilkins M.J."/>
            <person name="Karaoz U."/>
            <person name="Brodie E.L."/>
            <person name="Williams K.H."/>
            <person name="Hubbard S.S."/>
            <person name="Banfield J.F."/>
        </authorList>
    </citation>
    <scope>NUCLEOTIDE SEQUENCE [LARGE SCALE GENOMIC DNA]</scope>
</reference>
<dbReference type="InterPro" id="IPR029063">
    <property type="entry name" value="SAM-dependent_MTases_sf"/>
</dbReference>
<dbReference type="Pfam" id="PF03059">
    <property type="entry name" value="NAS"/>
    <property type="match status" value="1"/>
</dbReference>
<dbReference type="GO" id="GO:0030410">
    <property type="term" value="F:nicotianamine synthase activity"/>
    <property type="evidence" value="ECO:0007669"/>
    <property type="project" value="InterPro"/>
</dbReference>
<dbReference type="PANTHER" id="PTHR32266:SF12">
    <property type="entry name" value="NICOTIANAMINE SYNTHASE 3"/>
    <property type="match status" value="1"/>
</dbReference>
<dbReference type="InterPro" id="IPR004298">
    <property type="entry name" value="Nicotian_synth"/>
</dbReference>
<evidence type="ECO:0000256" key="1">
    <source>
        <dbReference type="ARBA" id="ARBA00022679"/>
    </source>
</evidence>
<dbReference type="AlphaFoldDB" id="A0A1F5YZ66"/>
<dbReference type="PROSITE" id="PS51142">
    <property type="entry name" value="NAS"/>
    <property type="match status" value="1"/>
</dbReference>